<evidence type="ECO:0000313" key="14">
    <source>
        <dbReference type="Proteomes" id="UP000033047"/>
    </source>
</evidence>
<accession>A0A0F5JEI1</accession>
<feature type="region of interest" description="Disordered" evidence="10">
    <location>
        <begin position="398"/>
        <end position="418"/>
    </location>
</feature>
<evidence type="ECO:0000256" key="9">
    <source>
        <dbReference type="ARBA" id="ARBA00023136"/>
    </source>
</evidence>
<dbReference type="SUPFAM" id="SSF49464">
    <property type="entry name" value="Carboxypeptidase regulatory domain-like"/>
    <property type="match status" value="1"/>
</dbReference>
<dbReference type="Pfam" id="PF03544">
    <property type="entry name" value="TonB_C"/>
    <property type="match status" value="2"/>
</dbReference>
<reference evidence="13 14" key="1">
    <citation type="submission" date="2013-04" db="EMBL/GenBank/DDBJ databases">
        <title>The Genome Sequence of Parabacteroides goldsteinii DSM 19448.</title>
        <authorList>
            <consortium name="The Broad Institute Genomics Platform"/>
            <person name="Earl A."/>
            <person name="Ward D."/>
            <person name="Feldgarden M."/>
            <person name="Gevers D."/>
            <person name="Martens E."/>
            <person name="Sakamoto M."/>
            <person name="Benno Y."/>
            <person name="Song Y."/>
            <person name="Liu C."/>
            <person name="Lee J."/>
            <person name="Bolanos M."/>
            <person name="Vaisanen M.L."/>
            <person name="Finegold S.M."/>
            <person name="Walker B."/>
            <person name="Young S."/>
            <person name="Zeng Q."/>
            <person name="Gargeya S."/>
            <person name="Fitzgerald M."/>
            <person name="Haas B."/>
            <person name="Abouelleil A."/>
            <person name="Allen A.W."/>
            <person name="Alvarado L."/>
            <person name="Arachchi H.M."/>
            <person name="Berlin A.M."/>
            <person name="Chapman S.B."/>
            <person name="Gainer-Dewar J."/>
            <person name="Goldberg J."/>
            <person name="Griggs A."/>
            <person name="Gujja S."/>
            <person name="Hansen M."/>
            <person name="Howarth C."/>
            <person name="Imamovic A."/>
            <person name="Ireland A."/>
            <person name="Larimer J."/>
            <person name="McCowan C."/>
            <person name="Murphy C."/>
            <person name="Pearson M."/>
            <person name="Poon T.W."/>
            <person name="Priest M."/>
            <person name="Roberts A."/>
            <person name="Saif S."/>
            <person name="Shea T."/>
            <person name="Sisk P."/>
            <person name="Sykes S."/>
            <person name="Wortman J."/>
            <person name="Nusbaum C."/>
            <person name="Birren B."/>
        </authorList>
    </citation>
    <scope>NUCLEOTIDE SEQUENCE [LARGE SCALE GENOMIC DNA]</scope>
    <source>
        <strain evidence="13 14">DSM 19448</strain>
    </source>
</reference>
<evidence type="ECO:0000256" key="7">
    <source>
        <dbReference type="ARBA" id="ARBA00022927"/>
    </source>
</evidence>
<keyword evidence="9 11" id="KW-0472">Membrane</keyword>
<keyword evidence="5" id="KW-0997">Cell inner membrane</keyword>
<evidence type="ECO:0000256" key="6">
    <source>
        <dbReference type="ARBA" id="ARBA00022692"/>
    </source>
</evidence>
<dbReference type="PANTHER" id="PTHR33446">
    <property type="entry name" value="PROTEIN TONB-RELATED"/>
    <property type="match status" value="1"/>
</dbReference>
<evidence type="ECO:0000259" key="12">
    <source>
        <dbReference type="PROSITE" id="PS52015"/>
    </source>
</evidence>
<dbReference type="STRING" id="927665.HMPREF1535_02138"/>
<keyword evidence="7" id="KW-0653">Protein transport</keyword>
<evidence type="ECO:0000313" key="13">
    <source>
        <dbReference type="EMBL" id="KKB56164.1"/>
    </source>
</evidence>
<comment type="similarity">
    <text evidence="2">Belongs to the TonB family.</text>
</comment>
<dbReference type="AlphaFoldDB" id="A0A0F5JEI1"/>
<name>A0A0F5JEI1_9BACT</name>
<organism evidence="13 14">
    <name type="scientific">Parabacteroides goldsteinii DSM 19448 = WAL 12034</name>
    <dbReference type="NCBI Taxonomy" id="927665"/>
    <lineage>
        <taxon>Bacteria</taxon>
        <taxon>Pseudomonadati</taxon>
        <taxon>Bacteroidota</taxon>
        <taxon>Bacteroidia</taxon>
        <taxon>Bacteroidales</taxon>
        <taxon>Tannerellaceae</taxon>
        <taxon>Parabacteroides</taxon>
    </lineage>
</organism>
<dbReference type="InterPro" id="IPR037682">
    <property type="entry name" value="TonB_C"/>
</dbReference>
<feature type="transmembrane region" description="Helical" evidence="11">
    <location>
        <begin position="100"/>
        <end position="125"/>
    </location>
</feature>
<dbReference type="InterPro" id="IPR006260">
    <property type="entry name" value="TonB/TolA_C"/>
</dbReference>
<feature type="domain" description="TonB C-terminal" evidence="12">
    <location>
        <begin position="436"/>
        <end position="532"/>
    </location>
</feature>
<keyword evidence="3" id="KW-0813">Transport</keyword>
<dbReference type="SUPFAM" id="SSF74653">
    <property type="entry name" value="TolA/TonB C-terminal domain"/>
    <property type="match status" value="2"/>
</dbReference>
<evidence type="ECO:0000256" key="3">
    <source>
        <dbReference type="ARBA" id="ARBA00022448"/>
    </source>
</evidence>
<keyword evidence="8 11" id="KW-1133">Transmembrane helix</keyword>
<dbReference type="InterPro" id="IPR008969">
    <property type="entry name" value="CarboxyPept-like_regulatory"/>
</dbReference>
<sequence>MTPEFAYFLKVNVAFVLFYAFYRLLFYKDTFFKLRRASLLAFFGLALLYPLLNIQEWVKEQEPMTEVIQIYSAMLPEMTVTPEVVVKTDWKGILLSASSYMYWGVMALLFVRFFIQLSSILLLAYRSRRTVIHGVPVYRLDKPAGPFSFFKMIFIHPESHSEKEIDEILTHECTHVFQWHSVDVMICELITVICWVNPFAWLLKREVRHNLEYLADNTVIQSGYDCKSYQYHLLGLAHHYQAAATLYNSFNVLHLKNRISMMNKKRSHGIGRTKYLIFIPLAAFLMLLSNIEAVARITGEIAAEAVAGVKEATEISVLSEDDVKVSGQVIDDFNGPVIGANVIVKGTNVGTITDTEGYFVLETTKNAVLRFSFPGMKAKEVAVKDVQGKLKVQLYSDGSAQGSQSAPPPPPMSPQISTDPSDLVFTVVEVMPEFPGGQGALLQFLAKSIKYPVIAQQNGIQGRVTCSFVVGKDGVIRNIEVIRGVDPSLDLEATRVISMMPKWKPGMQKGKEVSVKYTVPVTFRLQGKEDNKPTPLPAGEGDNEITVVGYGEQKSADTSGQVFAIVEKMPQFPGGEKAINEFISKTLQYPVIAQENGIQGKVVCSFIINQDGSVTDAEVISGVDPSLDREALRIVSAMPKWTPGTQRGKAVRVKYTMPVTFTLQ</sequence>
<evidence type="ECO:0000256" key="10">
    <source>
        <dbReference type="SAM" id="MobiDB-lite"/>
    </source>
</evidence>
<keyword evidence="4" id="KW-1003">Cell membrane</keyword>
<dbReference type="PATRIC" id="fig|927665.4.peg.2195"/>
<dbReference type="InterPro" id="IPR051045">
    <property type="entry name" value="TonB-dependent_transducer"/>
</dbReference>
<gene>
    <name evidence="13" type="ORF">HMPREF1535_02138</name>
</gene>
<comment type="subcellular location">
    <subcellularLocation>
        <location evidence="1">Cell inner membrane</location>
        <topology evidence="1">Single-pass membrane protein</topology>
        <orientation evidence="1">Periplasmic side</orientation>
    </subcellularLocation>
</comment>
<keyword evidence="6 11" id="KW-0812">Transmembrane</keyword>
<feature type="domain" description="TonB C-terminal" evidence="12">
    <location>
        <begin position="574"/>
        <end position="664"/>
    </location>
</feature>
<feature type="transmembrane region" description="Helical" evidence="11">
    <location>
        <begin position="37"/>
        <end position="54"/>
    </location>
</feature>
<dbReference type="EMBL" id="AQHV01000011">
    <property type="protein sequence ID" value="KKB56164.1"/>
    <property type="molecule type" value="Genomic_DNA"/>
</dbReference>
<dbReference type="HOGENOM" id="CLU_013798_1_0_10"/>
<evidence type="ECO:0000256" key="11">
    <source>
        <dbReference type="SAM" id="Phobius"/>
    </source>
</evidence>
<feature type="transmembrane region" description="Helical" evidence="11">
    <location>
        <begin position="6"/>
        <end position="25"/>
    </location>
</feature>
<dbReference type="Proteomes" id="UP000033047">
    <property type="component" value="Unassembled WGS sequence"/>
</dbReference>
<dbReference type="Gene3D" id="3.30.1150.10">
    <property type="match status" value="2"/>
</dbReference>
<dbReference type="RefSeq" id="WP_046146071.1">
    <property type="nucleotide sequence ID" value="NZ_KQ033912.1"/>
</dbReference>
<protein>
    <submittedName>
        <fullName evidence="13">TonB family domain-containing protein</fullName>
    </submittedName>
</protein>
<evidence type="ECO:0000256" key="4">
    <source>
        <dbReference type="ARBA" id="ARBA00022475"/>
    </source>
</evidence>
<dbReference type="GO" id="GO:0015031">
    <property type="term" value="P:protein transport"/>
    <property type="evidence" value="ECO:0007669"/>
    <property type="project" value="UniProtKB-KW"/>
</dbReference>
<dbReference type="Gene3D" id="2.60.40.1120">
    <property type="entry name" value="Carboxypeptidase-like, regulatory domain"/>
    <property type="match status" value="1"/>
</dbReference>
<dbReference type="Pfam" id="PF13715">
    <property type="entry name" value="CarbopepD_reg_2"/>
    <property type="match status" value="1"/>
</dbReference>
<dbReference type="InterPro" id="IPR008756">
    <property type="entry name" value="Peptidase_M56"/>
</dbReference>
<proteinExistence type="inferred from homology"/>
<evidence type="ECO:0000256" key="1">
    <source>
        <dbReference type="ARBA" id="ARBA00004383"/>
    </source>
</evidence>
<dbReference type="PROSITE" id="PS52015">
    <property type="entry name" value="TONB_CTD"/>
    <property type="match status" value="2"/>
</dbReference>
<dbReference type="GO" id="GO:0055085">
    <property type="term" value="P:transmembrane transport"/>
    <property type="evidence" value="ECO:0007669"/>
    <property type="project" value="InterPro"/>
</dbReference>
<evidence type="ECO:0000256" key="2">
    <source>
        <dbReference type="ARBA" id="ARBA00006555"/>
    </source>
</evidence>
<dbReference type="FunFam" id="3.30.1150.10:FF:000002">
    <property type="entry name" value="Energy transducer TonB"/>
    <property type="match status" value="2"/>
</dbReference>
<dbReference type="CDD" id="cd07341">
    <property type="entry name" value="M56_BlaR1_MecR1_like"/>
    <property type="match status" value="1"/>
</dbReference>
<evidence type="ECO:0000256" key="8">
    <source>
        <dbReference type="ARBA" id="ARBA00022989"/>
    </source>
</evidence>
<dbReference type="PANTHER" id="PTHR33446:SF2">
    <property type="entry name" value="PROTEIN TONB"/>
    <property type="match status" value="1"/>
</dbReference>
<feature type="transmembrane region" description="Helical" evidence="11">
    <location>
        <begin position="275"/>
        <end position="295"/>
    </location>
</feature>
<dbReference type="Pfam" id="PF05569">
    <property type="entry name" value="Peptidase_M56"/>
    <property type="match status" value="1"/>
</dbReference>
<dbReference type="NCBIfam" id="TIGR01352">
    <property type="entry name" value="tonB_Cterm"/>
    <property type="match status" value="2"/>
</dbReference>
<dbReference type="GO" id="GO:0098797">
    <property type="term" value="C:plasma membrane protein complex"/>
    <property type="evidence" value="ECO:0007669"/>
    <property type="project" value="TreeGrafter"/>
</dbReference>
<comment type="caution">
    <text evidence="13">The sequence shown here is derived from an EMBL/GenBank/DDBJ whole genome shotgun (WGS) entry which is preliminary data.</text>
</comment>
<dbReference type="GO" id="GO:0031992">
    <property type="term" value="F:energy transducer activity"/>
    <property type="evidence" value="ECO:0007669"/>
    <property type="project" value="TreeGrafter"/>
</dbReference>
<evidence type="ECO:0000256" key="5">
    <source>
        <dbReference type="ARBA" id="ARBA00022519"/>
    </source>
</evidence>